<name>A0A8R1UVN0_PRIPA</name>
<feature type="domain" description="Cation/H+ exchanger transmembrane" evidence="7">
    <location>
        <begin position="111"/>
        <end position="484"/>
    </location>
</feature>
<evidence type="ECO:0000256" key="5">
    <source>
        <dbReference type="ARBA" id="ARBA00023136"/>
    </source>
</evidence>
<evidence type="ECO:0000256" key="2">
    <source>
        <dbReference type="ARBA" id="ARBA00007367"/>
    </source>
</evidence>
<feature type="transmembrane region" description="Helical" evidence="6">
    <location>
        <begin position="65"/>
        <end position="85"/>
    </location>
</feature>
<evidence type="ECO:0000313" key="8">
    <source>
        <dbReference type="EnsemblMetazoa" id="PPA39832.1"/>
    </source>
</evidence>
<dbReference type="Pfam" id="PF00999">
    <property type="entry name" value="Na_H_Exchanger"/>
    <property type="match status" value="1"/>
</dbReference>
<keyword evidence="4 6" id="KW-1133">Transmembrane helix</keyword>
<sequence length="551" mass="61661">MDASPQRASDFRNACHNFFNHPQINLLLTGLIAVVGGYFAFISIFHRWAFFPFEESLDVIHKDWALIASAVFVLYIISLIAAKVADLAWVKPALGSWYQFSIYDLYFTGPIIFGIMIRNITHFEHLNIFDSDLDLTLRYFALSLLLIRCGMRFNAELIAENWFLPVSLSIIAALVEQSFSHLTLFSDFLFSPPLFLGKHQHMQIKFRIFLLAATSCSSLLPTMRHFQEMNQGSEKSIPALILTSSALDNILCICAATVLMAIQFADGSVVPTIFIIIGESALALIVGAVLGILLWVFPRRQDSHKHFARALCLLILSFAFVFGSSRINVLFAGMIATLTMTIVAQRFWRADYDSDTIDDDDTIEARWFGRLWKIFAEPLVFFLLGAQLNFANLTWGIFFSGLAVVAIGIAFRCIATFLLTFCNQLNFSEKLFTVFCAVPKGSVQAALGSTLTTLMLSIPSLVPHIPLVASSLVCSAAIAGSVGHICVRVFGPFLLNYDFPETVHIANPNHNSYVETVKVDENPDNLVTFKQYKTITQTTTSTRPERRPYEF</sequence>
<proteinExistence type="inferred from homology"/>
<dbReference type="InterPro" id="IPR051843">
    <property type="entry name" value="CPA1_transporter"/>
</dbReference>
<feature type="transmembrane region" description="Helical" evidence="6">
    <location>
        <begin position="397"/>
        <end position="419"/>
    </location>
</feature>
<keyword evidence="9" id="KW-1185">Reference proteome</keyword>
<keyword evidence="3 6" id="KW-0812">Transmembrane</keyword>
<evidence type="ECO:0000256" key="3">
    <source>
        <dbReference type="ARBA" id="ARBA00022692"/>
    </source>
</evidence>
<dbReference type="InterPro" id="IPR038770">
    <property type="entry name" value="Na+/solute_symporter_sf"/>
</dbReference>
<organism evidence="8 9">
    <name type="scientific">Pristionchus pacificus</name>
    <name type="common">Parasitic nematode worm</name>
    <dbReference type="NCBI Taxonomy" id="54126"/>
    <lineage>
        <taxon>Eukaryota</taxon>
        <taxon>Metazoa</taxon>
        <taxon>Ecdysozoa</taxon>
        <taxon>Nematoda</taxon>
        <taxon>Chromadorea</taxon>
        <taxon>Rhabditida</taxon>
        <taxon>Rhabditina</taxon>
        <taxon>Diplogasteromorpha</taxon>
        <taxon>Diplogasteroidea</taxon>
        <taxon>Neodiplogasteridae</taxon>
        <taxon>Pristionchus</taxon>
    </lineage>
</organism>
<keyword evidence="5 6" id="KW-0472">Membrane</keyword>
<evidence type="ECO:0000256" key="1">
    <source>
        <dbReference type="ARBA" id="ARBA00004141"/>
    </source>
</evidence>
<feature type="transmembrane region" description="Helical" evidence="6">
    <location>
        <begin position="240"/>
        <end position="262"/>
    </location>
</feature>
<evidence type="ECO:0000256" key="6">
    <source>
        <dbReference type="SAM" id="Phobius"/>
    </source>
</evidence>
<feature type="transmembrane region" description="Helical" evidence="6">
    <location>
        <begin position="374"/>
        <end position="391"/>
    </location>
</feature>
<feature type="transmembrane region" description="Helical" evidence="6">
    <location>
        <begin position="204"/>
        <end position="220"/>
    </location>
</feature>
<reference evidence="8" key="2">
    <citation type="submission" date="2022-06" db="UniProtKB">
        <authorList>
            <consortium name="EnsemblMetazoa"/>
        </authorList>
    </citation>
    <scope>IDENTIFICATION</scope>
    <source>
        <strain evidence="8">PS312</strain>
    </source>
</reference>
<accession>A0A8R1UVN0</accession>
<evidence type="ECO:0000259" key="7">
    <source>
        <dbReference type="Pfam" id="PF00999"/>
    </source>
</evidence>
<feature type="transmembrane region" description="Helical" evidence="6">
    <location>
        <begin position="307"/>
        <end position="323"/>
    </location>
</feature>
<dbReference type="GO" id="GO:0016020">
    <property type="term" value="C:membrane"/>
    <property type="evidence" value="ECO:0007669"/>
    <property type="project" value="UniProtKB-SubCell"/>
</dbReference>
<evidence type="ECO:0000313" key="9">
    <source>
        <dbReference type="Proteomes" id="UP000005239"/>
    </source>
</evidence>
<dbReference type="InterPro" id="IPR006153">
    <property type="entry name" value="Cation/H_exchanger_TM"/>
</dbReference>
<dbReference type="Proteomes" id="UP000005239">
    <property type="component" value="Unassembled WGS sequence"/>
</dbReference>
<reference evidence="9" key="1">
    <citation type="journal article" date="2008" name="Nat. Genet.">
        <title>The Pristionchus pacificus genome provides a unique perspective on nematode lifestyle and parasitism.</title>
        <authorList>
            <person name="Dieterich C."/>
            <person name="Clifton S.W."/>
            <person name="Schuster L.N."/>
            <person name="Chinwalla A."/>
            <person name="Delehaunty K."/>
            <person name="Dinkelacker I."/>
            <person name="Fulton L."/>
            <person name="Fulton R."/>
            <person name="Godfrey J."/>
            <person name="Minx P."/>
            <person name="Mitreva M."/>
            <person name="Roeseler W."/>
            <person name="Tian H."/>
            <person name="Witte H."/>
            <person name="Yang S.P."/>
            <person name="Wilson R.K."/>
            <person name="Sommer R.J."/>
        </authorList>
    </citation>
    <scope>NUCLEOTIDE SEQUENCE [LARGE SCALE GENOMIC DNA]</scope>
    <source>
        <strain evidence="9">PS312</strain>
    </source>
</reference>
<feature type="transmembrane region" description="Helical" evidence="6">
    <location>
        <begin position="329"/>
        <end position="348"/>
    </location>
</feature>
<dbReference type="GO" id="GO:1902600">
    <property type="term" value="P:proton transmembrane transport"/>
    <property type="evidence" value="ECO:0007669"/>
    <property type="project" value="InterPro"/>
</dbReference>
<evidence type="ECO:0000256" key="4">
    <source>
        <dbReference type="ARBA" id="ARBA00022989"/>
    </source>
</evidence>
<dbReference type="Gene3D" id="1.20.1530.20">
    <property type="match status" value="1"/>
</dbReference>
<comment type="similarity">
    <text evidence="2">Belongs to the monovalent cation:proton antiporter 1 (CPA1) transporter (TC 2.A.36) family.</text>
</comment>
<feature type="transmembrane region" description="Helical" evidence="6">
    <location>
        <begin position="26"/>
        <end position="45"/>
    </location>
</feature>
<dbReference type="EnsemblMetazoa" id="PPA39832.1">
    <property type="protein sequence ID" value="PPA39832.1"/>
    <property type="gene ID" value="WBGene00278201"/>
</dbReference>
<dbReference type="AlphaFoldDB" id="A0A8R1UVN0"/>
<comment type="subcellular location">
    <subcellularLocation>
        <location evidence="1">Membrane</location>
        <topology evidence="1">Multi-pass membrane protein</topology>
    </subcellularLocation>
</comment>
<feature type="transmembrane region" description="Helical" evidence="6">
    <location>
        <begin position="464"/>
        <end position="487"/>
    </location>
</feature>
<gene>
    <name evidence="8" type="primary">WBGene00278201</name>
</gene>
<feature type="transmembrane region" description="Helical" evidence="6">
    <location>
        <begin position="268"/>
        <end position="295"/>
    </location>
</feature>
<dbReference type="GO" id="GO:0098662">
    <property type="term" value="P:inorganic cation transmembrane transport"/>
    <property type="evidence" value="ECO:0000318"/>
    <property type="project" value="GO_Central"/>
</dbReference>
<dbReference type="PANTHER" id="PTHR31102">
    <property type="match status" value="1"/>
</dbReference>
<dbReference type="PANTHER" id="PTHR31102:SF1">
    <property type="entry name" value="CATION_H+ EXCHANGER DOMAIN-CONTAINING PROTEIN"/>
    <property type="match status" value="1"/>
</dbReference>
<dbReference type="GO" id="GO:0015297">
    <property type="term" value="F:antiporter activity"/>
    <property type="evidence" value="ECO:0007669"/>
    <property type="project" value="InterPro"/>
</dbReference>
<feature type="transmembrane region" description="Helical" evidence="6">
    <location>
        <begin position="97"/>
        <end position="117"/>
    </location>
</feature>
<protein>
    <submittedName>
        <fullName evidence="8">Na_H_Exchanger domain-containing protein</fullName>
    </submittedName>
</protein>